<keyword evidence="5" id="KW-0808">Transferase</keyword>
<comment type="subcellular location">
    <subcellularLocation>
        <location evidence="1">Endoplasmic reticulum membrane</location>
        <topology evidence="1">Multi-pass membrane protein</topology>
    </subcellularLocation>
    <subcellularLocation>
        <location evidence="13">Nucleus</location>
    </subcellularLocation>
</comment>
<keyword evidence="9" id="KW-0443">Lipid metabolism</keyword>
<comment type="pathway">
    <text evidence="2">Lipid metabolism; sphingolipid metabolism.</text>
</comment>
<evidence type="ECO:0000256" key="9">
    <source>
        <dbReference type="ARBA" id="ARBA00023098"/>
    </source>
</evidence>
<dbReference type="PANTHER" id="PTHR12560">
    <property type="entry name" value="LONGEVITY ASSURANCE FACTOR 1 LAG1"/>
    <property type="match status" value="1"/>
</dbReference>
<dbReference type="GeneTree" id="ENSGT01030000234515"/>
<feature type="transmembrane region" description="Helical" evidence="15">
    <location>
        <begin position="132"/>
        <end position="151"/>
    </location>
</feature>
<protein>
    <submittedName>
        <fullName evidence="17">Ceramide synthase 3</fullName>
    </submittedName>
</protein>
<feature type="transmembrane region" description="Helical" evidence="15">
    <location>
        <begin position="231"/>
        <end position="253"/>
    </location>
</feature>
<keyword evidence="13" id="KW-0371">Homeobox</keyword>
<dbReference type="GO" id="GO:0070268">
    <property type="term" value="P:cornification"/>
    <property type="evidence" value="ECO:0007669"/>
    <property type="project" value="Ensembl"/>
</dbReference>
<dbReference type="Pfam" id="PF00046">
    <property type="entry name" value="Homeodomain"/>
    <property type="match status" value="1"/>
</dbReference>
<keyword evidence="8 15" id="KW-1133">Transmembrane helix</keyword>
<keyword evidence="18" id="KW-1185">Reference proteome</keyword>
<evidence type="ECO:0000256" key="13">
    <source>
        <dbReference type="RuleBase" id="RU000682"/>
    </source>
</evidence>
<evidence type="ECO:0000256" key="1">
    <source>
        <dbReference type="ARBA" id="ARBA00004477"/>
    </source>
</evidence>
<dbReference type="PROSITE" id="PS50922">
    <property type="entry name" value="TLC"/>
    <property type="match status" value="1"/>
</dbReference>
<dbReference type="Pfam" id="PF03798">
    <property type="entry name" value="TRAM_LAG1_CLN8"/>
    <property type="match status" value="1"/>
</dbReference>
<proteinExistence type="predicted"/>
<dbReference type="PIRSF" id="PIRSF005225">
    <property type="entry name" value="LAG1_LAC1"/>
    <property type="match status" value="1"/>
</dbReference>
<sequence>MAYIFKTLKSWFWWETIWMPANVTWADFEDRDGYTFPKPHQLYACIPITLVLLIIRFFTEKYIALPLAKALDIKNVRQVKPQPNSVLEAYFRSCTRRPSQSEMLCLAKKCNWTVHLVQKWFKRRRNLEIPSFYFATYLLLCSLLPSQYWYYMVEISFYCSLLCTLGMDNKRKDFIAHVIHHLAAIGLMGFSWCANYLRIGTLVLIIHDIADFWLEAAKMFNYARWEKTCNVLFLIFSVMFFITRIILFPLWILRGTIILPLYYSTTPVLAYFLINGQLLALQGLHLYWGNLILDVLKKFIFVGVSNFGICQNVKDVDKLESSKGQKKNREAEGPGLIQSGKED</sequence>
<feature type="compositionally biased region" description="Basic and acidic residues" evidence="14">
    <location>
        <begin position="320"/>
        <end position="332"/>
    </location>
</feature>
<reference evidence="17" key="2">
    <citation type="submission" date="2025-09" db="UniProtKB">
        <authorList>
            <consortium name="Ensembl"/>
        </authorList>
    </citation>
    <scope>IDENTIFICATION</scope>
</reference>
<evidence type="ECO:0000256" key="2">
    <source>
        <dbReference type="ARBA" id="ARBA00004760"/>
    </source>
</evidence>
<dbReference type="SMART" id="SM00724">
    <property type="entry name" value="TLC"/>
    <property type="match status" value="1"/>
</dbReference>
<evidence type="ECO:0000256" key="4">
    <source>
        <dbReference type="ARBA" id="ARBA00022516"/>
    </source>
</evidence>
<keyword evidence="13" id="KW-0539">Nucleus</keyword>
<keyword evidence="4" id="KW-0444">Lipid biosynthesis</keyword>
<name>A0A7M4FI60_CROPO</name>
<keyword evidence="6 12" id="KW-0812">Transmembrane</keyword>
<evidence type="ECO:0000259" key="16">
    <source>
        <dbReference type="PROSITE" id="PS50922"/>
    </source>
</evidence>
<dbReference type="GO" id="GO:0005789">
    <property type="term" value="C:endoplasmic reticulum membrane"/>
    <property type="evidence" value="ECO:0007669"/>
    <property type="project" value="UniProtKB-SubCell"/>
</dbReference>
<dbReference type="UniPathway" id="UPA00222"/>
<keyword evidence="13" id="KW-0238">DNA-binding</keyword>
<keyword evidence="7" id="KW-0256">Endoplasmic reticulum</keyword>
<evidence type="ECO:0000256" key="10">
    <source>
        <dbReference type="ARBA" id="ARBA00023136"/>
    </source>
</evidence>
<feature type="region of interest" description="Disordered" evidence="14">
    <location>
        <begin position="320"/>
        <end position="343"/>
    </location>
</feature>
<evidence type="ECO:0000313" key="17">
    <source>
        <dbReference type="Ensembl" id="ENSCPRP00005025537.1"/>
    </source>
</evidence>
<dbReference type="Gene3D" id="1.10.10.60">
    <property type="entry name" value="Homeodomain-like"/>
    <property type="match status" value="1"/>
</dbReference>
<dbReference type="FunFam" id="1.10.10.60:FF:000020">
    <property type="entry name" value="Ceramide synthase 5"/>
    <property type="match status" value="1"/>
</dbReference>
<evidence type="ECO:0000256" key="6">
    <source>
        <dbReference type="ARBA" id="ARBA00022692"/>
    </source>
</evidence>
<evidence type="ECO:0000256" key="14">
    <source>
        <dbReference type="SAM" id="MobiDB-lite"/>
    </source>
</evidence>
<feature type="transmembrane region" description="Helical" evidence="15">
    <location>
        <begin position="174"/>
        <end position="197"/>
    </location>
</feature>
<feature type="transmembrane region" description="Helical" evidence="15">
    <location>
        <begin position="268"/>
        <end position="288"/>
    </location>
</feature>
<dbReference type="Proteomes" id="UP000594220">
    <property type="component" value="Unplaced"/>
</dbReference>
<keyword evidence="10 12" id="KW-0472">Membrane</keyword>
<dbReference type="GO" id="GO:0046513">
    <property type="term" value="P:ceramide biosynthetic process"/>
    <property type="evidence" value="ECO:0007669"/>
    <property type="project" value="Ensembl"/>
</dbReference>
<dbReference type="InterPro" id="IPR016439">
    <property type="entry name" value="Lag1/Lac1-like"/>
</dbReference>
<evidence type="ECO:0000256" key="12">
    <source>
        <dbReference type="PROSITE-ProRule" id="PRU00205"/>
    </source>
</evidence>
<dbReference type="InterPro" id="IPR006634">
    <property type="entry name" value="TLC-dom"/>
</dbReference>
<evidence type="ECO:0000256" key="3">
    <source>
        <dbReference type="ARBA" id="ARBA00004991"/>
    </source>
</evidence>
<dbReference type="InterPro" id="IPR009057">
    <property type="entry name" value="Homeodomain-like_sf"/>
</dbReference>
<evidence type="ECO:0000313" key="18">
    <source>
        <dbReference type="Proteomes" id="UP000594220"/>
    </source>
</evidence>
<dbReference type="InterPro" id="IPR001356">
    <property type="entry name" value="HD"/>
</dbReference>
<evidence type="ECO:0000256" key="7">
    <source>
        <dbReference type="ARBA" id="ARBA00022824"/>
    </source>
</evidence>
<evidence type="ECO:0000256" key="8">
    <source>
        <dbReference type="ARBA" id="ARBA00022989"/>
    </source>
</evidence>
<evidence type="ECO:0000256" key="15">
    <source>
        <dbReference type="SAM" id="Phobius"/>
    </source>
</evidence>
<reference evidence="17" key="1">
    <citation type="submission" date="2025-08" db="UniProtKB">
        <authorList>
            <consortium name="Ensembl"/>
        </authorList>
    </citation>
    <scope>IDENTIFICATION</scope>
</reference>
<dbReference type="Ensembl" id="ENSCPRT00005029817.1">
    <property type="protein sequence ID" value="ENSCPRP00005025537.1"/>
    <property type="gene ID" value="ENSCPRG00005017704.1"/>
</dbReference>
<dbReference type="AlphaFoldDB" id="A0A7M4FI60"/>
<dbReference type="GO" id="GO:0003677">
    <property type="term" value="F:DNA binding"/>
    <property type="evidence" value="ECO:0007669"/>
    <property type="project" value="UniProtKB-KW"/>
</dbReference>
<dbReference type="SUPFAM" id="SSF46689">
    <property type="entry name" value="Homeodomain-like"/>
    <property type="match status" value="1"/>
</dbReference>
<dbReference type="CDD" id="cd00086">
    <property type="entry name" value="homeodomain"/>
    <property type="match status" value="1"/>
</dbReference>
<accession>A0A7M4FI60</accession>
<evidence type="ECO:0000256" key="11">
    <source>
        <dbReference type="ARBA" id="ARBA00049036"/>
    </source>
</evidence>
<dbReference type="PANTHER" id="PTHR12560:SF18">
    <property type="entry name" value="CERAMIDE SYNTHASE 3"/>
    <property type="match status" value="1"/>
</dbReference>
<comment type="catalytic activity">
    <reaction evidence="11">
        <text>sphinganine + octadecanoyl-CoA = N-(octadecanoyl)-sphinganine + CoA + H(+)</text>
        <dbReference type="Rhea" id="RHEA:36547"/>
        <dbReference type="ChEBI" id="CHEBI:15378"/>
        <dbReference type="ChEBI" id="CHEBI:57287"/>
        <dbReference type="ChEBI" id="CHEBI:57394"/>
        <dbReference type="ChEBI" id="CHEBI:57817"/>
        <dbReference type="ChEBI" id="CHEBI:67033"/>
    </reaction>
    <physiologicalReaction direction="left-to-right" evidence="11">
        <dbReference type="Rhea" id="RHEA:36548"/>
    </physiologicalReaction>
</comment>
<feature type="transmembrane region" description="Helical" evidence="15">
    <location>
        <begin position="41"/>
        <end position="59"/>
    </location>
</feature>
<organism evidence="17 18">
    <name type="scientific">Crocodylus porosus</name>
    <name type="common">Saltwater crocodile</name>
    <name type="synonym">Estuarine crocodile</name>
    <dbReference type="NCBI Taxonomy" id="8502"/>
    <lineage>
        <taxon>Eukaryota</taxon>
        <taxon>Metazoa</taxon>
        <taxon>Chordata</taxon>
        <taxon>Craniata</taxon>
        <taxon>Vertebrata</taxon>
        <taxon>Euteleostomi</taxon>
        <taxon>Archelosauria</taxon>
        <taxon>Archosauria</taxon>
        <taxon>Crocodylia</taxon>
        <taxon>Longirostres</taxon>
        <taxon>Crocodylidae</taxon>
        <taxon>Crocodylus</taxon>
    </lineage>
</organism>
<feature type="domain" description="TLC" evidence="16">
    <location>
        <begin position="1"/>
        <end position="301"/>
    </location>
</feature>
<dbReference type="OMA" id="DHDGLIF"/>
<dbReference type="GO" id="GO:0050291">
    <property type="term" value="F:sphingosine N-acyltransferase activity"/>
    <property type="evidence" value="ECO:0007669"/>
    <property type="project" value="Ensembl"/>
</dbReference>
<evidence type="ECO:0000256" key="5">
    <source>
        <dbReference type="ARBA" id="ARBA00022679"/>
    </source>
</evidence>
<gene>
    <name evidence="17" type="primary">CERS3</name>
</gene>
<comment type="pathway">
    <text evidence="3">Sphingolipid metabolism.</text>
</comment>
<dbReference type="GO" id="GO:0005634">
    <property type="term" value="C:nucleus"/>
    <property type="evidence" value="ECO:0007669"/>
    <property type="project" value="UniProtKB-SubCell"/>
</dbReference>